<feature type="domain" description="DUF2147" evidence="2">
    <location>
        <begin position="24"/>
        <end position="126"/>
    </location>
</feature>
<dbReference type="AlphaFoldDB" id="A0A1X4NI98"/>
<organism evidence="3 4">
    <name type="scientific">Marivita geojedonensis</name>
    <dbReference type="NCBI Taxonomy" id="1123756"/>
    <lineage>
        <taxon>Bacteria</taxon>
        <taxon>Pseudomonadati</taxon>
        <taxon>Pseudomonadota</taxon>
        <taxon>Alphaproteobacteria</taxon>
        <taxon>Rhodobacterales</taxon>
        <taxon>Roseobacteraceae</taxon>
        <taxon>Marivita</taxon>
    </lineage>
</organism>
<dbReference type="Proteomes" id="UP000193926">
    <property type="component" value="Unassembled WGS sequence"/>
</dbReference>
<dbReference type="RefSeq" id="WP_085639940.1">
    <property type="nucleotide sequence ID" value="NZ_JFKC01000018.1"/>
</dbReference>
<dbReference type="STRING" id="1123756.MGEO_15590"/>
<reference evidence="3 4" key="1">
    <citation type="submission" date="2014-03" db="EMBL/GenBank/DDBJ databases">
        <title>The draft genome sequence of Marivita geojedonensis KCTC 23882.</title>
        <authorList>
            <person name="Lai Q."/>
            <person name="Shao Z."/>
        </authorList>
    </citation>
    <scope>NUCLEOTIDE SEQUENCE [LARGE SCALE GENOMIC DNA]</scope>
    <source>
        <strain evidence="3 4">DPG-138</strain>
    </source>
</reference>
<proteinExistence type="predicted"/>
<evidence type="ECO:0000256" key="1">
    <source>
        <dbReference type="SAM" id="SignalP"/>
    </source>
</evidence>
<name>A0A1X4NI98_9RHOB</name>
<dbReference type="OrthoDB" id="9811671at2"/>
<feature type="chain" id="PRO_5010862822" evidence="1">
    <location>
        <begin position="20"/>
        <end position="128"/>
    </location>
</feature>
<dbReference type="PANTHER" id="PTHR36919">
    <property type="entry name" value="BLR1215 PROTEIN"/>
    <property type="match status" value="1"/>
</dbReference>
<gene>
    <name evidence="3" type="ORF">MGEO_15590</name>
</gene>
<evidence type="ECO:0000313" key="3">
    <source>
        <dbReference type="EMBL" id="OSQ47896.1"/>
    </source>
</evidence>
<dbReference type="Gene3D" id="2.40.128.520">
    <property type="match status" value="1"/>
</dbReference>
<protein>
    <submittedName>
        <fullName evidence="3">Imidazoleglycerol-phosphate dehydratase</fullName>
    </submittedName>
</protein>
<dbReference type="Pfam" id="PF09917">
    <property type="entry name" value="DUF2147"/>
    <property type="match status" value="1"/>
</dbReference>
<dbReference type="InterPro" id="IPR019223">
    <property type="entry name" value="DUF2147"/>
</dbReference>
<evidence type="ECO:0000313" key="4">
    <source>
        <dbReference type="Proteomes" id="UP000193926"/>
    </source>
</evidence>
<dbReference type="EMBL" id="JFKC01000018">
    <property type="protein sequence ID" value="OSQ47896.1"/>
    <property type="molecule type" value="Genomic_DNA"/>
</dbReference>
<sequence>MKLMTLAAGLVLAASAAFADPVEGVWKTQPGDDGNYGLVTISTCGSEICGVLGQGYDAGGKKISSPNIGKRMIWGMKAQGGGAYKGGKIWAPDRDKTYNSKMTLNGNQLKVEGCVLGICRGQTWTRVK</sequence>
<dbReference type="PANTHER" id="PTHR36919:SF2">
    <property type="entry name" value="BLL6627 PROTEIN"/>
    <property type="match status" value="1"/>
</dbReference>
<keyword evidence="4" id="KW-1185">Reference proteome</keyword>
<feature type="signal peptide" evidence="1">
    <location>
        <begin position="1"/>
        <end position="19"/>
    </location>
</feature>
<evidence type="ECO:0000259" key="2">
    <source>
        <dbReference type="Pfam" id="PF09917"/>
    </source>
</evidence>
<accession>A0A1X4NI98</accession>
<comment type="caution">
    <text evidence="3">The sequence shown here is derived from an EMBL/GenBank/DDBJ whole genome shotgun (WGS) entry which is preliminary data.</text>
</comment>
<keyword evidence="1" id="KW-0732">Signal</keyword>